<proteinExistence type="predicted"/>
<dbReference type="GO" id="GO:0042597">
    <property type="term" value="C:periplasmic space"/>
    <property type="evidence" value="ECO:0007669"/>
    <property type="project" value="UniProtKB-SubCell"/>
</dbReference>
<sequence length="370" mass="42188">MKKYIKSFIIASTFGLLVVPAINVYNGIYGTNPLQKSDFAWLKNSDFFNMDFSLPYLGFALYKNGISISPENVVVGKDGWLFLGDRHAYVMSESRNLKPFNKMRMDKFAEARLKWDSFVKSQGGIGYFVSVAPNSHSIYREKMPDWASKAKPSANIEYLLSKSDNDKTLADLGSSIRLNKNSSHLPLYFKTDTHWNSLGAWYGYQDLQKKISHSDPSLKWLGTEDIKFSYNERSGGDLSRFLRITQFVKDTAVSVGINRNSKIHITDFKGNNIRSGDLSDRQDNMEKQLIVYSSNALNNKKVLWLRDSFGGALYPYMNATFSTIMQQHYQDVLSDPKHLRKMIQEFNPDLVIITTVERNALSGYFGNSPN</sequence>
<accession>A0A2S9IFN5</accession>
<dbReference type="InterPro" id="IPR031811">
    <property type="entry name" value="ALGX/ALGJ_SGNH-like"/>
</dbReference>
<evidence type="ECO:0000256" key="2">
    <source>
        <dbReference type="ARBA" id="ARBA00005182"/>
    </source>
</evidence>
<dbReference type="GO" id="GO:0016740">
    <property type="term" value="F:transferase activity"/>
    <property type="evidence" value="ECO:0007669"/>
    <property type="project" value="UniProtKB-KW"/>
</dbReference>
<dbReference type="EMBL" id="PDET01000002">
    <property type="protein sequence ID" value="PRD16605.1"/>
    <property type="molecule type" value="Genomic_DNA"/>
</dbReference>
<comment type="caution">
    <text evidence="8">The sequence shown here is derived from an EMBL/GenBank/DDBJ whole genome shotgun (WGS) entry which is preliminary data.</text>
</comment>
<comment type="subcellular location">
    <subcellularLocation>
        <location evidence="1">Periplasm</location>
    </subcellularLocation>
</comment>
<evidence type="ECO:0000259" key="7">
    <source>
        <dbReference type="Pfam" id="PF16822"/>
    </source>
</evidence>
<keyword evidence="3" id="KW-0808">Transferase</keyword>
<dbReference type="GO" id="GO:0042121">
    <property type="term" value="P:alginic acid biosynthetic process"/>
    <property type="evidence" value="ECO:0007669"/>
    <property type="project" value="UniProtKB-UniPathway"/>
</dbReference>
<dbReference type="Proteomes" id="UP000239181">
    <property type="component" value="Unassembled WGS sequence"/>
</dbReference>
<evidence type="ECO:0000256" key="1">
    <source>
        <dbReference type="ARBA" id="ARBA00004418"/>
    </source>
</evidence>
<dbReference type="UniPathway" id="UPA00286"/>
<dbReference type="OrthoDB" id="9760774at2"/>
<reference evidence="8 9" key="1">
    <citation type="submission" date="2017-10" db="EMBL/GenBank/DDBJ databases">
        <title>Draft genome of two endophytic bacteria isolated from 'guarana' Paullinia cupana (Mart.) Ducke.</title>
        <authorList>
            <person name="Siqueira K.A."/>
            <person name="Liotti R.G."/>
            <person name="Mendes T.A."/>
            <person name="Soares M.A."/>
        </authorList>
    </citation>
    <scope>NUCLEOTIDE SEQUENCE [LARGE SCALE GENOMIC DNA]</scope>
    <source>
        <strain evidence="8 9">342</strain>
    </source>
</reference>
<dbReference type="RefSeq" id="WP_105591185.1">
    <property type="nucleotide sequence ID" value="NZ_PDET01000002.1"/>
</dbReference>
<evidence type="ECO:0000256" key="6">
    <source>
        <dbReference type="ARBA" id="ARBA00022841"/>
    </source>
</evidence>
<feature type="domain" description="AlgX/AlgJ SGNH hydrolase-like" evidence="7">
    <location>
        <begin position="73"/>
        <end position="252"/>
    </location>
</feature>
<organism evidence="8 9">
    <name type="scientific">Pantoea coffeiphila</name>
    <dbReference type="NCBI Taxonomy" id="1465635"/>
    <lineage>
        <taxon>Bacteria</taxon>
        <taxon>Pseudomonadati</taxon>
        <taxon>Pseudomonadota</taxon>
        <taxon>Gammaproteobacteria</taxon>
        <taxon>Enterobacterales</taxon>
        <taxon>Erwiniaceae</taxon>
        <taxon>Pantoea</taxon>
    </lineage>
</organism>
<evidence type="ECO:0000313" key="8">
    <source>
        <dbReference type="EMBL" id="PRD16605.1"/>
    </source>
</evidence>
<evidence type="ECO:0000256" key="5">
    <source>
        <dbReference type="ARBA" id="ARBA00022764"/>
    </source>
</evidence>
<gene>
    <name evidence="8" type="ORF">CQW29_02760</name>
</gene>
<evidence type="ECO:0000256" key="3">
    <source>
        <dbReference type="ARBA" id="ARBA00022679"/>
    </source>
</evidence>
<name>A0A2S9IFN5_9GAMM</name>
<evidence type="ECO:0000313" key="9">
    <source>
        <dbReference type="Proteomes" id="UP000239181"/>
    </source>
</evidence>
<keyword evidence="9" id="KW-1185">Reference proteome</keyword>
<dbReference type="Pfam" id="PF16822">
    <property type="entry name" value="ALGX"/>
    <property type="match status" value="1"/>
</dbReference>
<keyword evidence="6" id="KW-0016">Alginate biosynthesis</keyword>
<protein>
    <recommendedName>
        <fullName evidence="7">AlgX/AlgJ SGNH hydrolase-like domain-containing protein</fullName>
    </recommendedName>
</protein>
<comment type="pathway">
    <text evidence="2">Glycan biosynthesis; alginate biosynthesis.</text>
</comment>
<evidence type="ECO:0000256" key="4">
    <source>
        <dbReference type="ARBA" id="ARBA00022729"/>
    </source>
</evidence>
<keyword evidence="4" id="KW-0732">Signal</keyword>
<keyword evidence="5" id="KW-0574">Periplasm</keyword>
<dbReference type="AlphaFoldDB" id="A0A2S9IFN5"/>